<dbReference type="PANTHER" id="PTHR30472:SF1">
    <property type="entry name" value="FE(3+) DICITRATE TRANSPORT SYSTEM PERMEASE PROTEIN FECC-RELATED"/>
    <property type="match status" value="1"/>
</dbReference>
<dbReference type="Pfam" id="PF01032">
    <property type="entry name" value="FecCD"/>
    <property type="match status" value="1"/>
</dbReference>
<proteinExistence type="inferred from homology"/>
<evidence type="ECO:0000256" key="5">
    <source>
        <dbReference type="ARBA" id="ARBA00022692"/>
    </source>
</evidence>
<evidence type="ECO:0000256" key="4">
    <source>
        <dbReference type="ARBA" id="ARBA00022475"/>
    </source>
</evidence>
<keyword evidence="6 8" id="KW-1133">Transmembrane helix</keyword>
<feature type="transmembrane region" description="Helical" evidence="8">
    <location>
        <begin position="147"/>
        <end position="168"/>
    </location>
</feature>
<feature type="transmembrane region" description="Helical" evidence="8">
    <location>
        <begin position="12"/>
        <end position="41"/>
    </location>
</feature>
<dbReference type="GO" id="GO:0033214">
    <property type="term" value="P:siderophore-iron import into cell"/>
    <property type="evidence" value="ECO:0007669"/>
    <property type="project" value="TreeGrafter"/>
</dbReference>
<dbReference type="EMBL" id="FOND01000003">
    <property type="protein sequence ID" value="SFE42764.1"/>
    <property type="molecule type" value="Genomic_DNA"/>
</dbReference>
<evidence type="ECO:0000256" key="3">
    <source>
        <dbReference type="ARBA" id="ARBA00022448"/>
    </source>
</evidence>
<feature type="transmembrane region" description="Helical" evidence="8">
    <location>
        <begin position="278"/>
        <end position="300"/>
    </location>
</feature>
<feature type="transmembrane region" description="Helical" evidence="8">
    <location>
        <begin position="235"/>
        <end position="266"/>
    </location>
</feature>
<organism evidence="9 10">
    <name type="scientific">Blastococcus tunisiensis</name>
    <dbReference type="NCBI Taxonomy" id="1798228"/>
    <lineage>
        <taxon>Bacteria</taxon>
        <taxon>Bacillati</taxon>
        <taxon>Actinomycetota</taxon>
        <taxon>Actinomycetes</taxon>
        <taxon>Geodermatophilales</taxon>
        <taxon>Geodermatophilaceae</taxon>
        <taxon>Blastococcus</taxon>
    </lineage>
</organism>
<dbReference type="GO" id="GO:0005886">
    <property type="term" value="C:plasma membrane"/>
    <property type="evidence" value="ECO:0007669"/>
    <property type="project" value="UniProtKB-SubCell"/>
</dbReference>
<dbReference type="InterPro" id="IPR037294">
    <property type="entry name" value="ABC_BtuC-like"/>
</dbReference>
<feature type="transmembrane region" description="Helical" evidence="8">
    <location>
        <begin position="87"/>
        <end position="108"/>
    </location>
</feature>
<dbReference type="FunFam" id="1.10.3470.10:FF:000001">
    <property type="entry name" value="Vitamin B12 ABC transporter permease BtuC"/>
    <property type="match status" value="1"/>
</dbReference>
<name>A0A1I2AFG9_9ACTN</name>
<dbReference type="Proteomes" id="UP000198589">
    <property type="component" value="Unassembled WGS sequence"/>
</dbReference>
<dbReference type="PANTHER" id="PTHR30472">
    <property type="entry name" value="FERRIC ENTEROBACTIN TRANSPORT SYSTEM PERMEASE PROTEIN"/>
    <property type="match status" value="1"/>
</dbReference>
<evidence type="ECO:0000313" key="10">
    <source>
        <dbReference type="Proteomes" id="UP000198589"/>
    </source>
</evidence>
<feature type="transmembrane region" description="Helical" evidence="8">
    <location>
        <begin position="189"/>
        <end position="210"/>
    </location>
</feature>
<keyword evidence="7 8" id="KW-0472">Membrane</keyword>
<gene>
    <name evidence="9" type="ORF">SAMN05216574_103311</name>
</gene>
<comment type="similarity">
    <text evidence="2">Belongs to the binding-protein-dependent transport system permease family. FecCD subfamily.</text>
</comment>
<evidence type="ECO:0000256" key="7">
    <source>
        <dbReference type="ARBA" id="ARBA00023136"/>
    </source>
</evidence>
<evidence type="ECO:0000256" key="6">
    <source>
        <dbReference type="ARBA" id="ARBA00022989"/>
    </source>
</evidence>
<sequence>MSLVQRLGVTGLAVVALVTVVVASVAVGSVSLPVSEVLGALSGTRELESHLIVTDLRIPRTVAGLVAGACLAVSGVLLQGATRNPLASPALLGITHGGGFAVVVAVALLGLPPSVAVWAAFLGGAAAAGVALALATSGRDGLSPIRLVLSGAIVSAVLLAWTNALLALNEHAADDVRHWLAGSLAGRDAAAVAPLLPLVVIALAGSWLLAGPLDALALGDEQAVGLGQHPTRVRLLAGLVAVLLAAVAVALAGPIAFVGLAVPHVARALLRSGRHRQVLLLSAALGPVLLLGADIIGRVAARPTEVQAGVLTALIGAPLLVRLAVRHKATS</sequence>
<comment type="subcellular location">
    <subcellularLocation>
        <location evidence="1">Cell membrane</location>
        <topology evidence="1">Multi-pass membrane protein</topology>
    </subcellularLocation>
</comment>
<dbReference type="CDD" id="cd06550">
    <property type="entry name" value="TM_ABC_iron-siderophores_like"/>
    <property type="match status" value="1"/>
</dbReference>
<keyword evidence="10" id="KW-1185">Reference proteome</keyword>
<dbReference type="GO" id="GO:0022857">
    <property type="term" value="F:transmembrane transporter activity"/>
    <property type="evidence" value="ECO:0007669"/>
    <property type="project" value="InterPro"/>
</dbReference>
<feature type="transmembrane region" description="Helical" evidence="8">
    <location>
        <begin position="306"/>
        <end position="325"/>
    </location>
</feature>
<dbReference type="SUPFAM" id="SSF81345">
    <property type="entry name" value="ABC transporter involved in vitamin B12 uptake, BtuC"/>
    <property type="match status" value="1"/>
</dbReference>
<evidence type="ECO:0000256" key="1">
    <source>
        <dbReference type="ARBA" id="ARBA00004651"/>
    </source>
</evidence>
<keyword evidence="5 8" id="KW-0812">Transmembrane</keyword>
<dbReference type="InterPro" id="IPR000522">
    <property type="entry name" value="ABC_transptr_permease_BtuC"/>
</dbReference>
<keyword evidence="4" id="KW-1003">Cell membrane</keyword>
<evidence type="ECO:0000256" key="2">
    <source>
        <dbReference type="ARBA" id="ARBA00007935"/>
    </source>
</evidence>
<reference evidence="10" key="1">
    <citation type="submission" date="2016-10" db="EMBL/GenBank/DDBJ databases">
        <authorList>
            <person name="Varghese N."/>
            <person name="Submissions S."/>
        </authorList>
    </citation>
    <scope>NUCLEOTIDE SEQUENCE [LARGE SCALE GENOMIC DNA]</scope>
    <source>
        <strain evidence="10">DSM 46838</strain>
    </source>
</reference>
<evidence type="ECO:0000313" key="9">
    <source>
        <dbReference type="EMBL" id="SFE42764.1"/>
    </source>
</evidence>
<dbReference type="AlphaFoldDB" id="A0A1I2AFG9"/>
<accession>A0A1I2AFG9</accession>
<protein>
    <submittedName>
        <fullName evidence="9">Iron complex transport system permease protein</fullName>
    </submittedName>
</protein>
<dbReference type="RefSeq" id="WP_217640596.1">
    <property type="nucleotide sequence ID" value="NZ_FOND01000003.1"/>
</dbReference>
<feature type="transmembrane region" description="Helical" evidence="8">
    <location>
        <begin position="115"/>
        <end position="135"/>
    </location>
</feature>
<dbReference type="STRING" id="1798228.SAMN05216574_103311"/>
<evidence type="ECO:0000256" key="8">
    <source>
        <dbReference type="SAM" id="Phobius"/>
    </source>
</evidence>
<keyword evidence="3" id="KW-0813">Transport</keyword>
<dbReference type="Gene3D" id="1.10.3470.10">
    <property type="entry name" value="ABC transporter involved in vitamin B12 uptake, BtuC"/>
    <property type="match status" value="1"/>
</dbReference>